<evidence type="ECO:0000313" key="2">
    <source>
        <dbReference type="EMBL" id="QBJ94421.1"/>
    </source>
</evidence>
<dbReference type="AlphaFoldDB" id="A0A4P6U5A6"/>
<feature type="region of interest" description="Disordered" evidence="1">
    <location>
        <begin position="69"/>
        <end position="89"/>
    </location>
</feature>
<sequence length="184" mass="20216">MTSTTRTKPQPPAAAVAADAHWAAKMDRLRSRALAETVFVVCDDQSVRDRYLRAQRDYDLAAQYAKANPKDTEAASDLTRATEARDDAKQAYDEVSIPIRFRALPRQALEALYEQHAPSETDTEDGKRWADSFPAALIAAACVDGMTETEAQELLNSWSLAEADAMFNAAYGVQNTTRTDLGKG</sequence>
<gene>
    <name evidence="2" type="ORF">D0Z67_29055</name>
</gene>
<dbReference type="STRING" id="73044.GCA_000725795_04922"/>
<evidence type="ECO:0000256" key="1">
    <source>
        <dbReference type="SAM" id="MobiDB-lite"/>
    </source>
</evidence>
<dbReference type="RefSeq" id="WP_031183026.1">
    <property type="nucleotide sequence ID" value="NZ_CP032230.1"/>
</dbReference>
<geneLocation type="plasmid" evidence="2">
    <name>unnamed</name>
</geneLocation>
<dbReference type="GeneID" id="300103178"/>
<proteinExistence type="predicted"/>
<keyword evidence="2" id="KW-0614">Plasmid</keyword>
<evidence type="ECO:0000313" key="3">
    <source>
        <dbReference type="Proteomes" id="UP000292547"/>
    </source>
</evidence>
<reference evidence="2 3" key="1">
    <citation type="submission" date="2018-08" db="EMBL/GenBank/DDBJ databases">
        <title>The complete genome sequence of Streptomyces seoulensis, a pioneer strain for nickel superoxide dismutase discovery.</title>
        <authorList>
            <person name="Shin J."/>
            <person name="Lee J.-S."/>
            <person name="Lee E.-J."/>
            <person name="Youn H.-D."/>
        </authorList>
    </citation>
    <scope>NUCLEOTIDE SEQUENCE [LARGE SCALE GENOMIC DNA]</scope>
    <source>
        <strain evidence="2 3">KCTC 9819</strain>
        <plasmid evidence="2 3">unnamed</plasmid>
    </source>
</reference>
<accession>A0A4P6U5A6</accession>
<protein>
    <submittedName>
        <fullName evidence="2">Uncharacterized protein</fullName>
    </submittedName>
</protein>
<dbReference type="OrthoDB" id="3868257at2"/>
<dbReference type="EMBL" id="CP032230">
    <property type="protein sequence ID" value="QBJ94421.1"/>
    <property type="molecule type" value="Genomic_DNA"/>
</dbReference>
<dbReference type="KEGG" id="sseo:D0Z67_29055"/>
<dbReference type="Proteomes" id="UP000292547">
    <property type="component" value="Plasmid unnamed"/>
</dbReference>
<organism evidence="2 3">
    <name type="scientific">Streptomyces seoulensis</name>
    <dbReference type="NCBI Taxonomy" id="73044"/>
    <lineage>
        <taxon>Bacteria</taxon>
        <taxon>Bacillati</taxon>
        <taxon>Actinomycetota</taxon>
        <taxon>Actinomycetes</taxon>
        <taxon>Kitasatosporales</taxon>
        <taxon>Streptomycetaceae</taxon>
        <taxon>Streptomyces</taxon>
    </lineage>
</organism>
<keyword evidence="3" id="KW-1185">Reference proteome</keyword>
<name>A0A4P6U5A6_STRSO</name>
<feature type="compositionally biased region" description="Basic and acidic residues" evidence="1">
    <location>
        <begin position="80"/>
        <end position="89"/>
    </location>
</feature>